<dbReference type="PROSITE" id="PS51355">
    <property type="entry name" value="GLUTATHIONE_PEROXID_3"/>
    <property type="match status" value="1"/>
</dbReference>
<comment type="caution">
    <text evidence="8">The sequence shown here is derived from an EMBL/GenBank/DDBJ whole genome shotgun (WGS) entry which is preliminary data.</text>
</comment>
<dbReference type="PROSITE" id="PS51352">
    <property type="entry name" value="THIOREDOXIN_2"/>
    <property type="match status" value="1"/>
</dbReference>
<name>A0A511HH28_9BACT</name>
<keyword evidence="3 4" id="KW-0560">Oxidoreductase</keyword>
<dbReference type="AlphaFoldDB" id="A0A511HH28"/>
<dbReference type="Pfam" id="PF00255">
    <property type="entry name" value="GSHPx"/>
    <property type="match status" value="1"/>
</dbReference>
<reference evidence="9 10" key="1">
    <citation type="submission" date="2016-10" db="EMBL/GenBank/DDBJ databases">
        <authorList>
            <person name="Varghese N."/>
            <person name="Submissions S."/>
        </authorList>
    </citation>
    <scope>NUCLEOTIDE SEQUENCE [LARGE SCALE GENOMIC DNA]</scope>
    <source>
        <strain evidence="9 10">DSM 2260</strain>
    </source>
</reference>
<dbReference type="InterPro" id="IPR013766">
    <property type="entry name" value="Thioredoxin_domain"/>
</dbReference>
<dbReference type="SUPFAM" id="SSF52833">
    <property type="entry name" value="Thioredoxin-like"/>
    <property type="match status" value="1"/>
</dbReference>
<evidence type="ECO:0000313" key="10">
    <source>
        <dbReference type="Proteomes" id="UP000198717"/>
    </source>
</evidence>
<organism evidence="8 11">
    <name type="scientific">Myxococcus virescens</name>
    <dbReference type="NCBI Taxonomy" id="83456"/>
    <lineage>
        <taxon>Bacteria</taxon>
        <taxon>Pseudomonadati</taxon>
        <taxon>Myxococcota</taxon>
        <taxon>Myxococcia</taxon>
        <taxon>Myxococcales</taxon>
        <taxon>Cystobacterineae</taxon>
        <taxon>Myxococcaceae</taxon>
        <taxon>Myxococcus</taxon>
    </lineage>
</organism>
<dbReference type="Proteomes" id="UP000321224">
    <property type="component" value="Unassembled WGS sequence"/>
</dbReference>
<dbReference type="EMBL" id="FNAJ01000003">
    <property type="protein sequence ID" value="SDD96382.1"/>
    <property type="molecule type" value="Genomic_DNA"/>
</dbReference>
<keyword evidence="6" id="KW-0732">Signal</keyword>
<evidence type="ECO:0000256" key="3">
    <source>
        <dbReference type="ARBA" id="ARBA00023002"/>
    </source>
</evidence>
<dbReference type="PRINTS" id="PR01011">
    <property type="entry name" value="GLUTPROXDASE"/>
</dbReference>
<proteinExistence type="inferred from homology"/>
<feature type="domain" description="Thioredoxin" evidence="7">
    <location>
        <begin position="33"/>
        <end position="207"/>
    </location>
</feature>
<feature type="region of interest" description="Disordered" evidence="5">
    <location>
        <begin position="34"/>
        <end position="53"/>
    </location>
</feature>
<dbReference type="InterPro" id="IPR000889">
    <property type="entry name" value="Glutathione_peroxidase"/>
</dbReference>
<dbReference type="EMBL" id="BJVY01000027">
    <property type="protein sequence ID" value="GEL72684.1"/>
    <property type="molecule type" value="Genomic_DNA"/>
</dbReference>
<dbReference type="Proteomes" id="UP000198717">
    <property type="component" value="Unassembled WGS sequence"/>
</dbReference>
<evidence type="ECO:0000256" key="6">
    <source>
        <dbReference type="SAM" id="SignalP"/>
    </source>
</evidence>
<feature type="chain" id="PRO_5022824729" description="Glutathione peroxidase" evidence="6">
    <location>
        <begin position="34"/>
        <end position="209"/>
    </location>
</feature>
<evidence type="ECO:0000259" key="7">
    <source>
        <dbReference type="PROSITE" id="PS51352"/>
    </source>
</evidence>
<keyword evidence="10" id="KW-1185">Reference proteome</keyword>
<evidence type="ECO:0000256" key="1">
    <source>
        <dbReference type="ARBA" id="ARBA00006926"/>
    </source>
</evidence>
<evidence type="ECO:0000256" key="4">
    <source>
        <dbReference type="RuleBase" id="RU000499"/>
    </source>
</evidence>
<sequence length="209" mass="22513">MKRAGDWGILGSGMKTLPLLTLASALAFTPALAAAPKPPPPAKSEPTSEKKPMSFHHLSANRLDGKPEKLSGYQGKVVLVVNTASECGYTPQYAGLEKLHQEYKDKGLVVVGFPSNDFGGQEPGSSEEIKKFCELRYKVTFPMFEKVKTKGDGQSPVYAFLSQHHPAPKWNFHKYVVGKDGQVKAGFPSAVTPDSAELKAAIDSALAQP</sequence>
<comment type="similarity">
    <text evidence="1 4">Belongs to the glutathione peroxidase family.</text>
</comment>
<reference evidence="8 11" key="2">
    <citation type="submission" date="2019-07" db="EMBL/GenBank/DDBJ databases">
        <title>Whole genome shotgun sequence of Myxococcus virescens NBRC 100334.</title>
        <authorList>
            <person name="Hosoyama A."/>
            <person name="Uohara A."/>
            <person name="Ohji S."/>
            <person name="Ichikawa N."/>
        </authorList>
    </citation>
    <scope>NUCLEOTIDE SEQUENCE [LARGE SCALE GENOMIC DNA]</scope>
    <source>
        <strain evidence="8 11">NBRC 100334</strain>
    </source>
</reference>
<dbReference type="InterPro" id="IPR029759">
    <property type="entry name" value="GPX_AS"/>
</dbReference>
<dbReference type="GO" id="GO:0034599">
    <property type="term" value="P:cellular response to oxidative stress"/>
    <property type="evidence" value="ECO:0007669"/>
    <property type="project" value="TreeGrafter"/>
</dbReference>
<evidence type="ECO:0000256" key="2">
    <source>
        <dbReference type="ARBA" id="ARBA00022559"/>
    </source>
</evidence>
<dbReference type="InterPro" id="IPR036249">
    <property type="entry name" value="Thioredoxin-like_sf"/>
</dbReference>
<dbReference type="GO" id="GO:0004601">
    <property type="term" value="F:peroxidase activity"/>
    <property type="evidence" value="ECO:0007669"/>
    <property type="project" value="UniProtKB-KW"/>
</dbReference>
<dbReference type="PANTHER" id="PTHR11592">
    <property type="entry name" value="GLUTATHIONE PEROXIDASE"/>
    <property type="match status" value="1"/>
</dbReference>
<dbReference type="CDD" id="cd00340">
    <property type="entry name" value="GSH_Peroxidase"/>
    <property type="match status" value="1"/>
</dbReference>
<dbReference type="PANTHER" id="PTHR11592:SF44">
    <property type="entry name" value="GLUTATHIONE PEROXIDASE"/>
    <property type="match status" value="1"/>
</dbReference>
<gene>
    <name evidence="8" type="ORF">MVI01_44680</name>
    <name evidence="9" type="ORF">SAMN04488504_103439</name>
</gene>
<protein>
    <recommendedName>
        <fullName evidence="4">Glutathione peroxidase</fullName>
    </recommendedName>
</protein>
<evidence type="ECO:0000313" key="9">
    <source>
        <dbReference type="EMBL" id="SDD96382.1"/>
    </source>
</evidence>
<evidence type="ECO:0000313" key="8">
    <source>
        <dbReference type="EMBL" id="GEL72684.1"/>
    </source>
</evidence>
<feature type="signal peptide" evidence="6">
    <location>
        <begin position="1"/>
        <end position="33"/>
    </location>
</feature>
<dbReference type="PROSITE" id="PS00460">
    <property type="entry name" value="GLUTATHIONE_PEROXID_1"/>
    <property type="match status" value="1"/>
</dbReference>
<accession>A0A511HH28</accession>
<dbReference type="Gene3D" id="3.40.30.10">
    <property type="entry name" value="Glutaredoxin"/>
    <property type="match status" value="1"/>
</dbReference>
<keyword evidence="2 4" id="KW-0575">Peroxidase</keyword>
<evidence type="ECO:0000256" key="5">
    <source>
        <dbReference type="SAM" id="MobiDB-lite"/>
    </source>
</evidence>
<evidence type="ECO:0000313" key="11">
    <source>
        <dbReference type="Proteomes" id="UP000321224"/>
    </source>
</evidence>